<dbReference type="RefSeq" id="WP_060862906.1">
    <property type="nucleotide sequence ID" value="NZ_LIRB01000146.1"/>
</dbReference>
<protein>
    <submittedName>
        <fullName evidence="2">Uncharacterized protein</fullName>
    </submittedName>
</protein>
<keyword evidence="1" id="KW-0175">Coiled coil</keyword>
<name>A0A132TJX2_9BACL</name>
<evidence type="ECO:0000313" key="3">
    <source>
        <dbReference type="Proteomes" id="UP000070475"/>
    </source>
</evidence>
<dbReference type="PATRIC" id="fig|483937.3.peg.4244"/>
<accession>A0A132TJX2</accession>
<gene>
    <name evidence="2" type="ORF">AMQ84_27080</name>
</gene>
<evidence type="ECO:0000313" key="2">
    <source>
        <dbReference type="EMBL" id="KWX71590.1"/>
    </source>
</evidence>
<dbReference type="Proteomes" id="UP000070475">
    <property type="component" value="Unassembled WGS sequence"/>
</dbReference>
<reference evidence="2 3" key="1">
    <citation type="submission" date="2015-08" db="EMBL/GenBank/DDBJ databases">
        <title>Genomes of Paenibacillus riograndensis.</title>
        <authorList>
            <person name="Sant'Anna F.H."/>
            <person name="Souza R."/>
            <person name="Ambrosini A."/>
            <person name="Bach E."/>
            <person name="Fernandes G."/>
            <person name="Balsanelli E."/>
            <person name="Baura V.A."/>
            <person name="Pedrosa F.O."/>
            <person name="Souza E.M."/>
            <person name="Passaglia L."/>
        </authorList>
    </citation>
    <scope>NUCLEOTIDE SEQUENCE [LARGE SCALE GENOMIC DNA]</scope>
    <source>
        <strain evidence="2 3">CAS34</strain>
    </source>
</reference>
<dbReference type="AlphaFoldDB" id="A0A132TJX2"/>
<keyword evidence="3" id="KW-1185">Reference proteome</keyword>
<proteinExistence type="predicted"/>
<comment type="caution">
    <text evidence="2">The sequence shown here is derived from an EMBL/GenBank/DDBJ whole genome shotgun (WGS) entry which is preliminary data.</text>
</comment>
<sequence>MLTPERKEEINRNVKMLLNPEQYSMDEFHNSADIMDERKVEWIVGLLAALEEAEGDIITLKQKVEFQKEALETYKDNREAMKEQLAEAQQTIAQQGEIIHGIDRELTKLRLALIAIAGTDIIGSSAITMKAIAQEALREGAKESCSHQNVRNTGDIMVLSDGYEVGIAVCKDCGKEVPEKDEDGEQP</sequence>
<dbReference type="EMBL" id="LIRB01000146">
    <property type="protein sequence ID" value="KWX71590.1"/>
    <property type="molecule type" value="Genomic_DNA"/>
</dbReference>
<feature type="coiled-coil region" evidence="1">
    <location>
        <begin position="50"/>
        <end position="98"/>
    </location>
</feature>
<evidence type="ECO:0000256" key="1">
    <source>
        <dbReference type="SAM" id="Coils"/>
    </source>
</evidence>
<organism evidence="2 3">
    <name type="scientific">Paenibacillus riograndensis</name>
    <dbReference type="NCBI Taxonomy" id="483937"/>
    <lineage>
        <taxon>Bacteria</taxon>
        <taxon>Bacillati</taxon>
        <taxon>Bacillota</taxon>
        <taxon>Bacilli</taxon>
        <taxon>Bacillales</taxon>
        <taxon>Paenibacillaceae</taxon>
        <taxon>Paenibacillus</taxon>
        <taxon>Paenibacillus sonchi group</taxon>
    </lineage>
</organism>
<dbReference type="OrthoDB" id="1956263at2"/>